<feature type="chain" id="PRO_5012161592" description="Ig-like domain (Group 3)" evidence="2">
    <location>
        <begin position="38"/>
        <end position="179"/>
    </location>
</feature>
<dbReference type="NCBIfam" id="NF047446">
    <property type="entry name" value="barrel_OmpL47"/>
    <property type="match status" value="1"/>
</dbReference>
<dbReference type="STRING" id="232089.SAMN05443544_2897"/>
<gene>
    <name evidence="3" type="ORF">SAMN05443544_2897</name>
</gene>
<dbReference type="Proteomes" id="UP000184699">
    <property type="component" value="Unassembled WGS sequence"/>
</dbReference>
<dbReference type="InterPro" id="IPR058094">
    <property type="entry name" value="Ig-like_OmpL47-like"/>
</dbReference>
<reference evidence="4" key="1">
    <citation type="submission" date="2016-11" db="EMBL/GenBank/DDBJ databases">
        <authorList>
            <person name="Varghese N."/>
            <person name="Submissions S."/>
        </authorList>
    </citation>
    <scope>NUCLEOTIDE SEQUENCE [LARGE SCALE GENOMIC DNA]</scope>
    <source>
        <strain evidence="4">DSM 8595</strain>
    </source>
</reference>
<keyword evidence="2" id="KW-0732">Signal</keyword>
<dbReference type="EMBL" id="FSRJ01000003">
    <property type="protein sequence ID" value="SIO11351.1"/>
    <property type="molecule type" value="Genomic_DNA"/>
</dbReference>
<evidence type="ECO:0000313" key="4">
    <source>
        <dbReference type="Proteomes" id="UP000184699"/>
    </source>
</evidence>
<keyword evidence="4" id="KW-1185">Reference proteome</keyword>
<organism evidence="3 4">
    <name type="scientific">Agromyces cerinus subsp. cerinus</name>
    <dbReference type="NCBI Taxonomy" id="232089"/>
    <lineage>
        <taxon>Bacteria</taxon>
        <taxon>Bacillati</taxon>
        <taxon>Actinomycetota</taxon>
        <taxon>Actinomycetes</taxon>
        <taxon>Micrococcales</taxon>
        <taxon>Microbacteriaceae</taxon>
        <taxon>Agromyces</taxon>
    </lineage>
</organism>
<proteinExistence type="predicted"/>
<dbReference type="OrthoDB" id="231241at2"/>
<evidence type="ECO:0000313" key="3">
    <source>
        <dbReference type="EMBL" id="SIO11351.1"/>
    </source>
</evidence>
<name>A0A1N6GUU1_9MICO</name>
<feature type="region of interest" description="Disordered" evidence="1">
    <location>
        <begin position="68"/>
        <end position="102"/>
    </location>
</feature>
<evidence type="ECO:0000256" key="1">
    <source>
        <dbReference type="SAM" id="MobiDB-lite"/>
    </source>
</evidence>
<sequence length="179" mass="18323">MTPGQRTTRRRPAVASSIATAAALGLVLALAPTPVLASESDDGTDVTLDVRIAPIDTTAPEVEIVFGSAADSNNGNGNGNGKPKGDAAHPGKTNGKHDEYTAKGEVRVTVNSIDPAPEPISGVATVEVSLDGGPWLPYTAPFAVRAHGKHKVSARAADVAGNVGDIEVRTFKITGRPLD</sequence>
<evidence type="ECO:0008006" key="5">
    <source>
        <dbReference type="Google" id="ProtNLM"/>
    </source>
</evidence>
<feature type="compositionally biased region" description="Basic and acidic residues" evidence="1">
    <location>
        <begin position="83"/>
        <end position="102"/>
    </location>
</feature>
<dbReference type="AlphaFoldDB" id="A0A1N6GUU1"/>
<protein>
    <recommendedName>
        <fullName evidence="5">Ig-like domain (Group 3)</fullName>
    </recommendedName>
</protein>
<evidence type="ECO:0000256" key="2">
    <source>
        <dbReference type="SAM" id="SignalP"/>
    </source>
</evidence>
<dbReference type="RefSeq" id="WP_074260963.1">
    <property type="nucleotide sequence ID" value="NZ_FSRJ01000003.1"/>
</dbReference>
<accession>A0A1N6GUU1</accession>
<feature type="signal peptide" evidence="2">
    <location>
        <begin position="1"/>
        <end position="37"/>
    </location>
</feature>